<feature type="coiled-coil region" evidence="1">
    <location>
        <begin position="60"/>
        <end position="87"/>
    </location>
</feature>
<dbReference type="Pfam" id="PF13276">
    <property type="entry name" value="HTH_21"/>
    <property type="match status" value="1"/>
</dbReference>
<dbReference type="Gene3D" id="3.30.420.10">
    <property type="entry name" value="Ribonuclease H-like superfamily/Ribonuclease H"/>
    <property type="match status" value="1"/>
</dbReference>
<dbReference type="Pfam" id="PF13333">
    <property type="entry name" value="rve_2"/>
    <property type="match status" value="1"/>
</dbReference>
<feature type="domain" description="Integrase catalytic" evidence="2">
    <location>
        <begin position="216"/>
        <end position="378"/>
    </location>
</feature>
<comment type="caution">
    <text evidence="3">The sequence shown here is derived from an EMBL/GenBank/DDBJ whole genome shotgun (WGS) entry which is preliminary data.</text>
</comment>
<dbReference type="InterPro" id="IPR002514">
    <property type="entry name" value="Transposase_8"/>
</dbReference>
<evidence type="ECO:0000256" key="1">
    <source>
        <dbReference type="SAM" id="Coils"/>
    </source>
</evidence>
<evidence type="ECO:0000313" key="4">
    <source>
        <dbReference type="Proteomes" id="UP001629249"/>
    </source>
</evidence>
<dbReference type="InterPro" id="IPR009057">
    <property type="entry name" value="Homeodomain-like_sf"/>
</dbReference>
<evidence type="ECO:0000313" key="3">
    <source>
        <dbReference type="EMBL" id="MFL9889256.1"/>
    </source>
</evidence>
<dbReference type="InterPro" id="IPR050900">
    <property type="entry name" value="Transposase_IS3/IS150/IS904"/>
</dbReference>
<dbReference type="Pfam" id="PF01527">
    <property type="entry name" value="HTH_Tnp_1"/>
    <property type="match status" value="1"/>
</dbReference>
<dbReference type="InterPro" id="IPR001584">
    <property type="entry name" value="Integrase_cat-core"/>
</dbReference>
<dbReference type="RefSeq" id="WP_408336592.1">
    <property type="nucleotide sequence ID" value="NZ_JAQQFH010000102.1"/>
</dbReference>
<dbReference type="NCBIfam" id="NF033516">
    <property type="entry name" value="transpos_IS3"/>
    <property type="match status" value="1"/>
</dbReference>
<keyword evidence="4" id="KW-1185">Reference proteome</keyword>
<dbReference type="SUPFAM" id="SSF46689">
    <property type="entry name" value="Homeodomain-like"/>
    <property type="match status" value="1"/>
</dbReference>
<reference evidence="3 4" key="1">
    <citation type="journal article" date="2024" name="Chem. Sci.">
        <title>Discovery of megapolipeptins by genome mining of a Burkholderiales bacteria collection.</title>
        <authorList>
            <person name="Paulo B.S."/>
            <person name="Recchia M.J.J."/>
            <person name="Lee S."/>
            <person name="Fergusson C.H."/>
            <person name="Romanowski S.B."/>
            <person name="Hernandez A."/>
            <person name="Krull N."/>
            <person name="Liu D.Y."/>
            <person name="Cavanagh H."/>
            <person name="Bos A."/>
            <person name="Gray C.A."/>
            <person name="Murphy B.T."/>
            <person name="Linington R.G."/>
            <person name="Eustaquio A.S."/>
        </authorList>
    </citation>
    <scope>NUCLEOTIDE SEQUENCE [LARGE SCALE GENOMIC DNA]</scope>
    <source>
        <strain evidence="3 4">RL16-012-BIC-B</strain>
    </source>
</reference>
<dbReference type="PANTHER" id="PTHR46889:SF4">
    <property type="entry name" value="TRANSPOSASE INSO FOR INSERTION SEQUENCE ELEMENT IS911B-RELATED"/>
    <property type="match status" value="1"/>
</dbReference>
<dbReference type="SUPFAM" id="SSF53098">
    <property type="entry name" value="Ribonuclease H-like"/>
    <property type="match status" value="1"/>
</dbReference>
<dbReference type="PANTHER" id="PTHR46889">
    <property type="entry name" value="TRANSPOSASE INSF FOR INSERTION SEQUENCE IS3B-RELATED"/>
    <property type="match status" value="1"/>
</dbReference>
<dbReference type="Pfam" id="PF00665">
    <property type="entry name" value="rve"/>
    <property type="match status" value="1"/>
</dbReference>
<sequence>MGRREFSKQFKEDAVDLVLRQGYTVTKASRALGIGETALRRWMGDRLPHGAVTEPPKEGSTPAQTRIQELERRVAELERERDILKKFHSLLCQGTGSQYEVIQRAGKAYPVAAVCRAVGVARSSYYAWKARGGRPHPKRQMALREVCAIHAQYDQTCGSRRMSQELRRRGHNAGRHRARNLMREAGVQVRVARTHQYPKGGATATLAPNLLERAFDVAMPNRVWAGDVTYVWTQEGWLYLAVVMDLFSRRVVGWACSASPDTNLVIRALQLALDVRRPASGLMFHSDQGCQYTSHVFRYFLSQNGITQSMSRKGNCWDNAVVERFFRSLKTERVRLRPYRSYLEAKIDVTDYILTFYNQQRLHSAAGNMPPAEYEITMQKKWKAEKVSRIT</sequence>
<accession>A0ABW9A2J4</accession>
<dbReference type="InterPro" id="IPR012337">
    <property type="entry name" value="RNaseH-like_sf"/>
</dbReference>
<dbReference type="InterPro" id="IPR036397">
    <property type="entry name" value="RNaseH_sf"/>
</dbReference>
<dbReference type="Gene3D" id="1.10.10.60">
    <property type="entry name" value="Homeodomain-like"/>
    <property type="match status" value="1"/>
</dbReference>
<name>A0ABW9A2J4_9BURK</name>
<dbReference type="InterPro" id="IPR025948">
    <property type="entry name" value="HTH-like_dom"/>
</dbReference>
<dbReference type="InterPro" id="IPR048020">
    <property type="entry name" value="Transpos_IS3"/>
</dbReference>
<organism evidence="3 4">
    <name type="scientific">Paraburkholderia agricolaris</name>
    <dbReference type="NCBI Taxonomy" id="2152888"/>
    <lineage>
        <taxon>Bacteria</taxon>
        <taxon>Pseudomonadati</taxon>
        <taxon>Pseudomonadota</taxon>
        <taxon>Betaproteobacteria</taxon>
        <taxon>Burkholderiales</taxon>
        <taxon>Burkholderiaceae</taxon>
        <taxon>Paraburkholderia</taxon>
    </lineage>
</organism>
<evidence type="ECO:0000259" key="2">
    <source>
        <dbReference type="PROSITE" id="PS50994"/>
    </source>
</evidence>
<protein>
    <submittedName>
        <fullName evidence="3">IS3 family transposase</fullName>
    </submittedName>
</protein>
<keyword evidence="1" id="KW-0175">Coiled coil</keyword>
<dbReference type="PROSITE" id="PS50994">
    <property type="entry name" value="INTEGRASE"/>
    <property type="match status" value="1"/>
</dbReference>
<gene>
    <name evidence="3" type="ORF">PQR66_40015</name>
</gene>
<dbReference type="EMBL" id="JAQQFN010000091">
    <property type="protein sequence ID" value="MFL9889256.1"/>
    <property type="molecule type" value="Genomic_DNA"/>
</dbReference>
<dbReference type="Proteomes" id="UP001629249">
    <property type="component" value="Unassembled WGS sequence"/>
</dbReference>
<proteinExistence type="predicted"/>